<comment type="catalytic activity">
    <reaction evidence="5">
        <text>a 2-deoxystreptamine antibiotic + acetyl-CoA = an N(3)-acetyl-2-deoxystreptamine antibiotic + CoA + H(+)</text>
        <dbReference type="Rhea" id="RHEA:12665"/>
        <dbReference type="ChEBI" id="CHEBI:15378"/>
        <dbReference type="ChEBI" id="CHEBI:57287"/>
        <dbReference type="ChEBI" id="CHEBI:57288"/>
        <dbReference type="ChEBI" id="CHEBI:57921"/>
        <dbReference type="ChEBI" id="CHEBI:77452"/>
        <dbReference type="EC" id="2.3.1.81"/>
    </reaction>
</comment>
<evidence type="ECO:0000313" key="7">
    <source>
        <dbReference type="Proteomes" id="UP000596977"/>
    </source>
</evidence>
<evidence type="ECO:0000313" key="6">
    <source>
        <dbReference type="EMBL" id="GGA54568.1"/>
    </source>
</evidence>
<dbReference type="Pfam" id="PF02522">
    <property type="entry name" value="Antibiotic_NAT"/>
    <property type="match status" value="1"/>
</dbReference>
<accession>A0A916VZR3</accession>
<proteinExistence type="inferred from homology"/>
<dbReference type="AlphaFoldDB" id="A0A916VZR3"/>
<dbReference type="InterPro" id="IPR003679">
    <property type="entry name" value="Amioglycoside_AcTrfase"/>
</dbReference>
<dbReference type="NCBIfam" id="NF033082">
    <property type="entry name" value="AAC_3"/>
    <property type="match status" value="1"/>
</dbReference>
<name>A0A916VZR3_9HYPH</name>
<dbReference type="PANTHER" id="PTHR11104">
    <property type="entry name" value="AMINOGLYCOSIDE N3-ACETYLTRANSFERASE"/>
    <property type="match status" value="1"/>
</dbReference>
<dbReference type="Proteomes" id="UP000596977">
    <property type="component" value="Unassembled WGS sequence"/>
</dbReference>
<evidence type="ECO:0000256" key="4">
    <source>
        <dbReference type="ARBA" id="ARBA00023315"/>
    </source>
</evidence>
<dbReference type="EC" id="2.3.1.-" evidence="5"/>
<protein>
    <recommendedName>
        <fullName evidence="2 5">Aminoglycoside N(3)-acetyltransferase</fullName>
        <ecNumber evidence="5">2.3.1.-</ecNumber>
    </recommendedName>
</protein>
<comment type="similarity">
    <text evidence="1 5">Belongs to the antibiotic N-acetyltransferase family.</text>
</comment>
<reference evidence="6 7" key="1">
    <citation type="journal article" date="2014" name="Int. J. Syst. Evol. Microbiol.">
        <title>Complete genome sequence of Corynebacterium casei LMG S-19264T (=DSM 44701T), isolated from a smear-ripened cheese.</title>
        <authorList>
            <consortium name="US DOE Joint Genome Institute (JGI-PGF)"/>
            <person name="Walter F."/>
            <person name="Albersmeier A."/>
            <person name="Kalinowski J."/>
            <person name="Ruckert C."/>
        </authorList>
    </citation>
    <scope>NUCLEOTIDE SEQUENCE [LARGE SCALE GENOMIC DNA]</scope>
    <source>
        <strain evidence="6 7">CGMCC 1.15896</strain>
    </source>
</reference>
<dbReference type="InterPro" id="IPR028345">
    <property type="entry name" value="Antibiotic_NAT-like"/>
</dbReference>
<dbReference type="GO" id="GO:0046677">
    <property type="term" value="P:response to antibiotic"/>
    <property type="evidence" value="ECO:0007669"/>
    <property type="project" value="UniProtKB-KW"/>
</dbReference>
<keyword evidence="7" id="KW-1185">Reference proteome</keyword>
<keyword evidence="5" id="KW-0046">Antibiotic resistance</keyword>
<dbReference type="EMBL" id="BMKB01000004">
    <property type="protein sequence ID" value="GGA54568.1"/>
    <property type="molecule type" value="Genomic_DNA"/>
</dbReference>
<evidence type="ECO:0000256" key="3">
    <source>
        <dbReference type="ARBA" id="ARBA00022679"/>
    </source>
</evidence>
<gene>
    <name evidence="6" type="primary">aacC</name>
    <name evidence="6" type="ORF">GCM10011499_25940</name>
</gene>
<evidence type="ECO:0000256" key="5">
    <source>
        <dbReference type="RuleBase" id="RU365031"/>
    </source>
</evidence>
<organism evidence="6 7">
    <name type="scientific">Pelagibacterium lentulum</name>
    <dbReference type="NCBI Taxonomy" id="2029865"/>
    <lineage>
        <taxon>Bacteria</taxon>
        <taxon>Pseudomonadati</taxon>
        <taxon>Pseudomonadota</taxon>
        <taxon>Alphaproteobacteria</taxon>
        <taxon>Hyphomicrobiales</taxon>
        <taxon>Devosiaceae</taxon>
        <taxon>Pelagibacterium</taxon>
    </lineage>
</organism>
<sequence>MIHAAVSRVGALLNGPDALIGAIMDAIGEHGTLMAYADWDARYEDLLDKNGTVPEHWRLHIPPYDPLRSRAIRDNGVFPEFLRTTPGAVRSANPGASVVALGAKADWLTADHALNYGYGEQSPFAKLVEIDGKIAMIGAPLDTMTIIHHAEHLADVPSKRIKSVDVPFATPQGVRWQRIEEFDTGTYLCPALDDRDYFTEIVESYLASGAGISGTVGQAPTVIVDAEAIVSFAVDWLERHGQA</sequence>
<dbReference type="PANTHER" id="PTHR11104:SF0">
    <property type="entry name" value="SPBETA PROPHAGE-DERIVED AMINOGLYCOSIDE N(3')-ACETYLTRANSFERASE-LIKE PROTEIN YOKD"/>
    <property type="match status" value="1"/>
</dbReference>
<keyword evidence="3 5" id="KW-0808">Transferase</keyword>
<evidence type="ECO:0000256" key="1">
    <source>
        <dbReference type="ARBA" id="ARBA00006383"/>
    </source>
</evidence>
<dbReference type="SUPFAM" id="SSF110710">
    <property type="entry name" value="TTHA0583/YokD-like"/>
    <property type="match status" value="1"/>
</dbReference>
<keyword evidence="4 5" id="KW-0012">Acyltransferase</keyword>
<evidence type="ECO:0000256" key="2">
    <source>
        <dbReference type="ARBA" id="ARBA00012882"/>
    </source>
</evidence>
<comment type="caution">
    <text evidence="6">The sequence shown here is derived from an EMBL/GenBank/DDBJ whole genome shotgun (WGS) entry which is preliminary data.</text>
</comment>
<dbReference type="GO" id="GO:0046353">
    <property type="term" value="F:aminoglycoside 3-N-acetyltransferase activity"/>
    <property type="evidence" value="ECO:0007669"/>
    <property type="project" value="UniProtKB-EC"/>
</dbReference>